<keyword evidence="1" id="KW-1133">Transmembrane helix</keyword>
<evidence type="ECO:0000256" key="1">
    <source>
        <dbReference type="SAM" id="Phobius"/>
    </source>
</evidence>
<dbReference type="InterPro" id="IPR001036">
    <property type="entry name" value="Acrflvin-R"/>
</dbReference>
<protein>
    <submittedName>
        <fullName evidence="2">Uncharacterized protein</fullName>
    </submittedName>
</protein>
<dbReference type="InterPro" id="IPR027463">
    <property type="entry name" value="AcrB_DN_DC_subdom"/>
</dbReference>
<organism evidence="2">
    <name type="scientific">marine metagenome</name>
    <dbReference type="NCBI Taxonomy" id="408172"/>
    <lineage>
        <taxon>unclassified sequences</taxon>
        <taxon>metagenomes</taxon>
        <taxon>ecological metagenomes</taxon>
    </lineage>
</organism>
<dbReference type="Gene3D" id="3.30.70.1430">
    <property type="entry name" value="Multidrug efflux transporter AcrB pore domain"/>
    <property type="match status" value="1"/>
</dbReference>
<dbReference type="GO" id="GO:0042910">
    <property type="term" value="F:xenobiotic transmembrane transporter activity"/>
    <property type="evidence" value="ECO:0007669"/>
    <property type="project" value="TreeGrafter"/>
</dbReference>
<dbReference type="AlphaFoldDB" id="A0A382W7S9"/>
<feature type="non-terminal residue" evidence="2">
    <location>
        <position position="1"/>
    </location>
</feature>
<evidence type="ECO:0000313" key="2">
    <source>
        <dbReference type="EMBL" id="SVD54714.1"/>
    </source>
</evidence>
<accession>A0A382W7S9</accession>
<feature type="non-terminal residue" evidence="2">
    <location>
        <position position="279"/>
    </location>
</feature>
<name>A0A382W7S9_9ZZZZ</name>
<dbReference type="Gene3D" id="3.30.70.1440">
    <property type="entry name" value="Multidrug efflux transporter AcrB pore domain"/>
    <property type="match status" value="1"/>
</dbReference>
<reference evidence="2" key="1">
    <citation type="submission" date="2018-05" db="EMBL/GenBank/DDBJ databases">
        <authorList>
            <person name="Lanie J.A."/>
            <person name="Ng W.-L."/>
            <person name="Kazmierczak K.M."/>
            <person name="Andrzejewski T.M."/>
            <person name="Davidsen T.M."/>
            <person name="Wayne K.J."/>
            <person name="Tettelin H."/>
            <person name="Glass J.I."/>
            <person name="Rusch D."/>
            <person name="Podicherti R."/>
            <person name="Tsui H.-C.T."/>
            <person name="Winkler M.E."/>
        </authorList>
    </citation>
    <scope>NUCLEOTIDE SEQUENCE</scope>
</reference>
<gene>
    <name evidence="2" type="ORF">METZ01_LOCUS407568</name>
</gene>
<keyword evidence="1" id="KW-0472">Membrane</keyword>
<dbReference type="PANTHER" id="PTHR32063">
    <property type="match status" value="1"/>
</dbReference>
<dbReference type="EMBL" id="UINC01157622">
    <property type="protein sequence ID" value="SVD54714.1"/>
    <property type="molecule type" value="Genomic_DNA"/>
</dbReference>
<keyword evidence="1" id="KW-0812">Transmembrane</keyword>
<sequence>FADGLEWGIERIYRPALDTASANRYVVLSLFTAAALIIGSYSFSGRLKMTFFPPIDSEYATARLVMPQGTAYEVTEEKLQKMIKEAHALKKTHTGDYLDPESGKTVQRSVIGDIITTIGGQNIAGVRGRASSGIANLGEVQLALMAPEDRVHFKDKKFHEIKTRELVKEWRRKIGTIQGAQEITTKAVIGRTRDPVAIKLAMPALDTSEETTAALAEVSNQIKNELTRYQGLFDIHDTFERTKEEVRPKLKTESMQRGLTRAMIGRQVQGGFFGHEAQR</sequence>
<proteinExistence type="predicted"/>
<dbReference type="Gene3D" id="3.30.2090.10">
    <property type="entry name" value="Multidrug efflux transporter AcrB TolC docking domain, DN and DC subdomains"/>
    <property type="match status" value="1"/>
</dbReference>
<dbReference type="PANTHER" id="PTHR32063:SF33">
    <property type="entry name" value="RND SUPERFAMILY EFFLUX PUMP PERMEASE COMPONENT"/>
    <property type="match status" value="1"/>
</dbReference>
<feature type="transmembrane region" description="Helical" evidence="1">
    <location>
        <begin position="25"/>
        <end position="43"/>
    </location>
</feature>
<dbReference type="GO" id="GO:0005886">
    <property type="term" value="C:plasma membrane"/>
    <property type="evidence" value="ECO:0007669"/>
    <property type="project" value="TreeGrafter"/>
</dbReference>
<dbReference type="Gene3D" id="1.20.1640.10">
    <property type="entry name" value="Multidrug efflux transporter AcrB transmembrane domain"/>
    <property type="match status" value="1"/>
</dbReference>